<evidence type="ECO:0000259" key="1">
    <source>
        <dbReference type="PROSITE" id="PS51186"/>
    </source>
</evidence>
<dbReference type="RefSeq" id="WP_202878277.1">
    <property type="nucleotide sequence ID" value="NZ_BAAAKA010000012.1"/>
</dbReference>
<dbReference type="Gene3D" id="3.40.630.30">
    <property type="match status" value="1"/>
</dbReference>
<evidence type="ECO:0000313" key="2">
    <source>
        <dbReference type="EMBL" id="TQJ17374.1"/>
    </source>
</evidence>
<feature type="domain" description="N-acetyltransferase" evidence="1">
    <location>
        <begin position="18"/>
        <end position="182"/>
    </location>
</feature>
<dbReference type="InterPro" id="IPR000182">
    <property type="entry name" value="GNAT_dom"/>
</dbReference>
<reference evidence="2 3" key="1">
    <citation type="submission" date="2019-06" db="EMBL/GenBank/DDBJ databases">
        <title>Sequencing the genomes of 1000 actinobacteria strains.</title>
        <authorList>
            <person name="Klenk H.-P."/>
        </authorList>
    </citation>
    <scope>NUCLEOTIDE SEQUENCE [LARGE SCALE GENOMIC DNA]</scope>
    <source>
        <strain evidence="2 3">DSM 17305</strain>
    </source>
</reference>
<accession>A0A542EQ69</accession>
<dbReference type="SUPFAM" id="SSF55729">
    <property type="entry name" value="Acyl-CoA N-acyltransferases (Nat)"/>
    <property type="match status" value="1"/>
</dbReference>
<dbReference type="GO" id="GO:0016747">
    <property type="term" value="F:acyltransferase activity, transferring groups other than amino-acyl groups"/>
    <property type="evidence" value="ECO:0007669"/>
    <property type="project" value="InterPro"/>
</dbReference>
<dbReference type="InterPro" id="IPR016181">
    <property type="entry name" value="Acyl_CoA_acyltransferase"/>
</dbReference>
<dbReference type="EMBL" id="VFMM01000001">
    <property type="protein sequence ID" value="TQJ17374.1"/>
    <property type="molecule type" value="Genomic_DNA"/>
</dbReference>
<dbReference type="Pfam" id="PF13302">
    <property type="entry name" value="Acetyltransf_3"/>
    <property type="match status" value="1"/>
</dbReference>
<keyword evidence="3" id="KW-1185">Reference proteome</keyword>
<organism evidence="2 3">
    <name type="scientific">Kribbella jejuensis</name>
    <dbReference type="NCBI Taxonomy" id="236068"/>
    <lineage>
        <taxon>Bacteria</taxon>
        <taxon>Bacillati</taxon>
        <taxon>Actinomycetota</taxon>
        <taxon>Actinomycetes</taxon>
        <taxon>Propionibacteriales</taxon>
        <taxon>Kribbellaceae</taxon>
        <taxon>Kribbella</taxon>
    </lineage>
</organism>
<evidence type="ECO:0000313" key="3">
    <source>
        <dbReference type="Proteomes" id="UP000316298"/>
    </source>
</evidence>
<dbReference type="Proteomes" id="UP000316298">
    <property type="component" value="Unassembled WGS sequence"/>
</dbReference>
<dbReference type="PANTHER" id="PTHR43792:SF1">
    <property type="entry name" value="N-ACETYLTRANSFERASE DOMAIN-CONTAINING PROTEIN"/>
    <property type="match status" value="1"/>
</dbReference>
<dbReference type="InterPro" id="IPR051531">
    <property type="entry name" value="N-acetyltransferase"/>
</dbReference>
<sequence>MNWSQEVVGMVVFETERLLIRDWTDADGDRVFDIYRRWEVSRWLGAEPRVMPDRGAASKVIQRWNERNQEPPYGVWAVEERATGTIAGTVLLVPLPDPSDGTAGRGEVEVGWHLHPDAWGRGLATESARGAIEHGFKAGIGEIYAVVRPDNVASLAVCNRLGMRSLGRTTRWYGAELEAYLI</sequence>
<proteinExistence type="predicted"/>
<keyword evidence="2" id="KW-0808">Transferase</keyword>
<protein>
    <submittedName>
        <fullName evidence="2">RimJ/RimL family protein N-acetyltransferase</fullName>
    </submittedName>
</protein>
<dbReference type="PROSITE" id="PS51186">
    <property type="entry name" value="GNAT"/>
    <property type="match status" value="1"/>
</dbReference>
<name>A0A542EQ69_9ACTN</name>
<dbReference type="AlphaFoldDB" id="A0A542EQ69"/>
<gene>
    <name evidence="2" type="ORF">FB475_1491</name>
</gene>
<comment type="caution">
    <text evidence="2">The sequence shown here is derived from an EMBL/GenBank/DDBJ whole genome shotgun (WGS) entry which is preliminary data.</text>
</comment>
<dbReference type="PANTHER" id="PTHR43792">
    <property type="entry name" value="GNAT FAMILY, PUTATIVE (AFU_ORTHOLOGUE AFUA_3G00765)-RELATED-RELATED"/>
    <property type="match status" value="1"/>
</dbReference>